<proteinExistence type="predicted"/>
<name>A0A0C2HU22_9BACT</name>
<dbReference type="AlphaFoldDB" id="A0A0C2HU22"/>
<comment type="caution">
    <text evidence="1">The sequence shown here is derived from an EMBL/GenBank/DDBJ whole genome shotgun (WGS) entry which is preliminary data.</text>
</comment>
<dbReference type="RefSeq" id="WP_040099893.1">
    <property type="nucleotide sequence ID" value="NZ_JWJD01000004.1"/>
</dbReference>
<keyword evidence="2" id="KW-1185">Reference proteome</keyword>
<accession>A0A0C2HU22</accession>
<evidence type="ECO:0000313" key="1">
    <source>
        <dbReference type="EMBL" id="KIH76317.1"/>
    </source>
</evidence>
<evidence type="ECO:0000313" key="2">
    <source>
        <dbReference type="Proteomes" id="UP000035068"/>
    </source>
</evidence>
<dbReference type="EMBL" id="JWJD01000004">
    <property type="protein sequence ID" value="KIH76317.1"/>
    <property type="molecule type" value="Genomic_DNA"/>
</dbReference>
<dbReference type="Proteomes" id="UP000035068">
    <property type="component" value="Unassembled WGS sequence"/>
</dbReference>
<organism evidence="1 2">
    <name type="scientific">Geoalkalibacter ferrihydriticus DSM 17813</name>
    <dbReference type="NCBI Taxonomy" id="1121915"/>
    <lineage>
        <taxon>Bacteria</taxon>
        <taxon>Pseudomonadati</taxon>
        <taxon>Thermodesulfobacteriota</taxon>
        <taxon>Desulfuromonadia</taxon>
        <taxon>Desulfuromonadales</taxon>
        <taxon>Geoalkalibacteraceae</taxon>
        <taxon>Geoalkalibacter</taxon>
    </lineage>
</organism>
<protein>
    <submittedName>
        <fullName evidence="1">Uncharacterized protein</fullName>
    </submittedName>
</protein>
<sequence length="97" mass="11199">MGIRINPSDLFYRYPKNHANKHSPKFIGKPDSHAFAADDLFEVIPMLEAVMDAYDCRDGNVLNELEEVLVRWLPKDVTREQAFDILVESVSGMFEQR</sequence>
<reference evidence="1 2" key="1">
    <citation type="submission" date="2014-12" db="EMBL/GenBank/DDBJ databases">
        <title>Genomes of Geoalkalibacter ferrihydriticus and Geoalkalibacter subterraneus, two haloalkaliphilic metal-reducing members of the Geobacteraceae.</title>
        <authorList>
            <person name="Badalamenti J.P."/>
            <person name="Torres C.I."/>
            <person name="Krajmalnik-Brown R."/>
            <person name="Bond D.R."/>
        </authorList>
    </citation>
    <scope>NUCLEOTIDE SEQUENCE [LARGE SCALE GENOMIC DNA]</scope>
    <source>
        <strain evidence="1 2">DSM 17813</strain>
    </source>
</reference>
<gene>
    <name evidence="1" type="ORF">GFER_11980</name>
</gene>